<dbReference type="OrthoDB" id="9806849at2"/>
<accession>A0A1I3VC85</accession>
<evidence type="ECO:0000313" key="2">
    <source>
        <dbReference type="Proteomes" id="UP000323300"/>
    </source>
</evidence>
<name>A0A1I3VC85_9HYPH</name>
<evidence type="ECO:0008006" key="3">
    <source>
        <dbReference type="Google" id="ProtNLM"/>
    </source>
</evidence>
<evidence type="ECO:0000313" key="1">
    <source>
        <dbReference type="EMBL" id="SFJ91797.1"/>
    </source>
</evidence>
<proteinExistence type="predicted"/>
<organism evidence="1 2">
    <name type="scientific">Neomesorhizobium albiziae</name>
    <dbReference type="NCBI Taxonomy" id="335020"/>
    <lineage>
        <taxon>Bacteria</taxon>
        <taxon>Pseudomonadati</taxon>
        <taxon>Pseudomonadota</taxon>
        <taxon>Alphaproteobacteria</taxon>
        <taxon>Hyphomicrobiales</taxon>
        <taxon>Phyllobacteriaceae</taxon>
        <taxon>Neomesorhizobium</taxon>
    </lineage>
</organism>
<sequence>MAFDIPRNVILPVDAVDVRLDPAPHPLALEHADEIEANWQREKAANPAFFDGTMVLPSALAYRDRQLAGVCHEIRFATFLYWRKHRNFGHAEHYYAHAALVTADNALLAIRMGAHTASPRGVYFAAGSFEAMDFRDGSVDLDFNMARELGEETGLSLDGLRRDAGYQAYSENSGTAIFRRYYLDDDAETAAEKVRAFVAVEPDPEIEGPVIIRGAGDMPDGIKPHMVAFMNWHFGG</sequence>
<dbReference type="Proteomes" id="UP000323300">
    <property type="component" value="Unassembled WGS sequence"/>
</dbReference>
<reference evidence="1 2" key="1">
    <citation type="submission" date="2016-10" db="EMBL/GenBank/DDBJ databases">
        <authorList>
            <person name="Varghese N."/>
            <person name="Submissions S."/>
        </authorList>
    </citation>
    <scope>NUCLEOTIDE SEQUENCE [LARGE SCALE GENOMIC DNA]</scope>
    <source>
        <strain evidence="1 2">DSM 21822</strain>
    </source>
</reference>
<dbReference type="RefSeq" id="WP_149757521.1">
    <property type="nucleotide sequence ID" value="NZ_BSPE01000002.1"/>
</dbReference>
<gene>
    <name evidence="1" type="ORF">SAMN04488498_101286</name>
</gene>
<keyword evidence="2" id="KW-1185">Reference proteome</keyword>
<protein>
    <recommendedName>
        <fullName evidence="3">Nudix hydrolase domain-containing protein</fullName>
    </recommendedName>
</protein>
<dbReference type="EMBL" id="FOSL01000001">
    <property type="protein sequence ID" value="SFJ91797.1"/>
    <property type="molecule type" value="Genomic_DNA"/>
</dbReference>
<dbReference type="AlphaFoldDB" id="A0A1I3VC85"/>